<name>A0A9N9B1G6_9GLOM</name>
<accession>A0A9N9B1G6</accession>
<dbReference type="AlphaFoldDB" id="A0A9N9B1G6"/>
<sequence>MNMSNVSKRSNSNFLPIVKFPNLLIEEEIQNYLNALATITSSSQLDLITIKTGNSLSFYHDSVDYSVDGEFLDEIEVMEYYSID</sequence>
<reference evidence="1" key="1">
    <citation type="submission" date="2021-06" db="EMBL/GenBank/DDBJ databases">
        <authorList>
            <person name="Kallberg Y."/>
            <person name="Tangrot J."/>
            <person name="Rosling A."/>
        </authorList>
    </citation>
    <scope>NUCLEOTIDE SEQUENCE</scope>
    <source>
        <strain evidence="1">UK204</strain>
    </source>
</reference>
<protein>
    <submittedName>
        <fullName evidence="1">14254_t:CDS:1</fullName>
    </submittedName>
</protein>
<gene>
    <name evidence="1" type="ORF">FCALED_LOCUS5940</name>
</gene>
<comment type="caution">
    <text evidence="1">The sequence shown here is derived from an EMBL/GenBank/DDBJ whole genome shotgun (WGS) entry which is preliminary data.</text>
</comment>
<evidence type="ECO:0000313" key="1">
    <source>
        <dbReference type="EMBL" id="CAG8547341.1"/>
    </source>
</evidence>
<evidence type="ECO:0000313" key="2">
    <source>
        <dbReference type="Proteomes" id="UP000789570"/>
    </source>
</evidence>
<proteinExistence type="predicted"/>
<dbReference type="EMBL" id="CAJVPQ010001352">
    <property type="protein sequence ID" value="CAG8547341.1"/>
    <property type="molecule type" value="Genomic_DNA"/>
</dbReference>
<organism evidence="1 2">
    <name type="scientific">Funneliformis caledonium</name>
    <dbReference type="NCBI Taxonomy" id="1117310"/>
    <lineage>
        <taxon>Eukaryota</taxon>
        <taxon>Fungi</taxon>
        <taxon>Fungi incertae sedis</taxon>
        <taxon>Mucoromycota</taxon>
        <taxon>Glomeromycotina</taxon>
        <taxon>Glomeromycetes</taxon>
        <taxon>Glomerales</taxon>
        <taxon>Glomeraceae</taxon>
        <taxon>Funneliformis</taxon>
    </lineage>
</organism>
<dbReference type="Proteomes" id="UP000789570">
    <property type="component" value="Unassembled WGS sequence"/>
</dbReference>
<keyword evidence="2" id="KW-1185">Reference proteome</keyword>